<organism evidence="12 13">
    <name type="scientific">Madurella mycetomatis</name>
    <dbReference type="NCBI Taxonomy" id="100816"/>
    <lineage>
        <taxon>Eukaryota</taxon>
        <taxon>Fungi</taxon>
        <taxon>Dikarya</taxon>
        <taxon>Ascomycota</taxon>
        <taxon>Pezizomycotina</taxon>
        <taxon>Sordariomycetes</taxon>
        <taxon>Sordariomycetidae</taxon>
        <taxon>Sordariales</taxon>
        <taxon>Sordariales incertae sedis</taxon>
        <taxon>Madurella</taxon>
    </lineage>
</organism>
<evidence type="ECO:0000256" key="5">
    <source>
        <dbReference type="ARBA" id="ARBA00023026"/>
    </source>
</evidence>
<gene>
    <name evidence="12" type="ORF">MMYC01_202788</name>
</gene>
<dbReference type="STRING" id="100816.A0A175WBI4"/>
<dbReference type="Proteomes" id="UP000078237">
    <property type="component" value="Unassembled WGS sequence"/>
</dbReference>
<evidence type="ECO:0000256" key="7">
    <source>
        <dbReference type="ARBA" id="ARBA00023180"/>
    </source>
</evidence>
<feature type="transmembrane region" description="Helical" evidence="10">
    <location>
        <begin position="536"/>
        <end position="555"/>
    </location>
</feature>
<evidence type="ECO:0000256" key="10">
    <source>
        <dbReference type="SAM" id="Phobius"/>
    </source>
</evidence>
<evidence type="ECO:0000313" key="13">
    <source>
        <dbReference type="Proteomes" id="UP000078237"/>
    </source>
</evidence>
<keyword evidence="5" id="KW-0843">Virulence</keyword>
<evidence type="ECO:0000256" key="2">
    <source>
        <dbReference type="ARBA" id="ARBA00004685"/>
    </source>
</evidence>
<reference evidence="12 13" key="1">
    <citation type="journal article" date="2016" name="Genome Announc.">
        <title>Genome Sequence of Madurella mycetomatis mm55, Isolated from a Human Mycetoma Case in Sudan.</title>
        <authorList>
            <person name="Smit S."/>
            <person name="Derks M.F."/>
            <person name="Bervoets S."/>
            <person name="Fahal A."/>
            <person name="van Leeuwen W."/>
            <person name="van Belkum A."/>
            <person name="van de Sande W.W."/>
        </authorList>
    </citation>
    <scope>NUCLEOTIDE SEQUENCE [LARGE SCALE GENOMIC DNA]</scope>
    <source>
        <strain evidence="13">mm55</strain>
    </source>
</reference>
<feature type="transmembrane region" description="Helical" evidence="10">
    <location>
        <begin position="567"/>
        <end position="585"/>
    </location>
</feature>
<accession>A0A175WBI4</accession>
<feature type="transmembrane region" description="Helical" evidence="10">
    <location>
        <begin position="293"/>
        <end position="314"/>
    </location>
</feature>
<dbReference type="VEuPathDB" id="FungiDB:MMYC01_202788"/>
<keyword evidence="6 10" id="KW-0472">Membrane</keyword>
<feature type="transmembrane region" description="Helical" evidence="10">
    <location>
        <begin position="639"/>
        <end position="660"/>
    </location>
</feature>
<evidence type="ECO:0000256" key="6">
    <source>
        <dbReference type="ARBA" id="ARBA00023136"/>
    </source>
</evidence>
<sequence>MFGALKKDGTSSGKKQGEPEEEECQSFLPQKRASRDGHRRQTWDFTWIWKLTTFLFALLFLIQTFLLQGGRKRPDTYETGFSTDLEPATSAIRLRKVRFYGGVIVNETNQFQLVLDPKSPRYTGHPNRGYVALTREEADRVDAVVSEDGGHYFVVPHVRHSLHCVNYLRKVAYDKWYPSVHESQDHIPDFYTHVDHCVETLRETIQCNGDLTPVPHVWSEKKQMYLADTMLEHTCRDFDALLAWQDERERAWKIGEISAGAPARKDSYAGLPAPTLLPPIQDSLHIPLSVKPIMAKSALLAFLLLLLAALGFQIEKPIDDTWANRQRCIEMHGSREFRPQTASSIILTFHGSGVGIVSAVIFELSDEHLGGKRRPGSHEKEVICTPKNVERQLCEPNQLGEFLISDHALQKASYPMITRAIDLAKPIAIQYPVAGPGYYCVAAVAYSAPSFSATMAAVDLGTHLPAFRNGLLGVYRLLAPIWMLLSLALAFFSAESFPPSVGHPAPWILLSSAGHVGARWGWLELGDTTWGAVLRATWYLLAVTQDSSVIFSIHMMAARQSARYRRLIPAFLAGFIALYAVAAWADVRSTVDSRLPSYLDVVLGVYLVACFGIASYRLRQDVVTFSGRGRGPSTLARAVLYAALAAVSFLSGCIALFNGWALFKGGGGAGFGSIWWTQRIWLMDMPFEPLFLLLVVIVVAFLHYTDRQAEMDGVTKEEVIRFSFPTGSYRENHDRV</sequence>
<dbReference type="EMBL" id="LCTW02000043">
    <property type="protein sequence ID" value="KXX81067.1"/>
    <property type="molecule type" value="Genomic_DNA"/>
</dbReference>
<keyword evidence="3 10" id="KW-0812">Transmembrane</keyword>
<dbReference type="PANTHER" id="PTHR33365">
    <property type="entry name" value="YALI0B05434P"/>
    <property type="match status" value="1"/>
</dbReference>
<keyword evidence="7" id="KW-0325">Glycoprotein</keyword>
<evidence type="ECO:0000256" key="8">
    <source>
        <dbReference type="ARBA" id="ARBA00035112"/>
    </source>
</evidence>
<dbReference type="GO" id="GO:0043386">
    <property type="term" value="P:mycotoxin biosynthetic process"/>
    <property type="evidence" value="ECO:0007669"/>
    <property type="project" value="InterPro"/>
</dbReference>
<feature type="region of interest" description="Disordered" evidence="9">
    <location>
        <begin position="1"/>
        <end position="33"/>
    </location>
</feature>
<feature type="transmembrane region" description="Helical" evidence="10">
    <location>
        <begin position="597"/>
        <end position="618"/>
    </location>
</feature>
<feature type="transmembrane region" description="Helical" evidence="10">
    <location>
        <begin position="474"/>
        <end position="494"/>
    </location>
</feature>
<feature type="domain" description="PTM1-like N-terminal" evidence="11">
    <location>
        <begin position="324"/>
        <end position="454"/>
    </location>
</feature>
<dbReference type="PANTHER" id="PTHR33365:SF4">
    <property type="entry name" value="CYCLOCHLOROTINE BIOSYNTHESIS PROTEIN O"/>
    <property type="match status" value="1"/>
</dbReference>
<comment type="subcellular location">
    <subcellularLocation>
        <location evidence="1">Membrane</location>
        <topology evidence="1">Single-pass membrane protein</topology>
    </subcellularLocation>
</comment>
<evidence type="ECO:0000256" key="9">
    <source>
        <dbReference type="SAM" id="MobiDB-lite"/>
    </source>
</evidence>
<comment type="pathway">
    <text evidence="2">Mycotoxin biosynthesis.</text>
</comment>
<name>A0A175WBI4_9PEZI</name>
<dbReference type="GO" id="GO:0016020">
    <property type="term" value="C:membrane"/>
    <property type="evidence" value="ECO:0007669"/>
    <property type="project" value="UniProtKB-SubCell"/>
</dbReference>
<dbReference type="OrthoDB" id="4584866at2759"/>
<dbReference type="InterPro" id="IPR053938">
    <property type="entry name" value="PTM1-like_N"/>
</dbReference>
<protein>
    <submittedName>
        <fullName evidence="12">Membrane protein PTM1</fullName>
    </submittedName>
</protein>
<proteinExistence type="inferred from homology"/>
<dbReference type="Pfam" id="PF11807">
    <property type="entry name" value="UstYa"/>
    <property type="match status" value="1"/>
</dbReference>
<feature type="transmembrane region" description="Helical" evidence="10">
    <location>
        <begin position="345"/>
        <end position="364"/>
    </location>
</feature>
<dbReference type="AlphaFoldDB" id="A0A175WBI4"/>
<dbReference type="InterPro" id="IPR021765">
    <property type="entry name" value="UstYa-like"/>
</dbReference>
<comment type="caution">
    <text evidence="12">The sequence shown here is derived from an EMBL/GenBank/DDBJ whole genome shotgun (WGS) entry which is preliminary data.</text>
</comment>
<evidence type="ECO:0000259" key="11">
    <source>
        <dbReference type="Pfam" id="PF21902"/>
    </source>
</evidence>
<keyword evidence="4 10" id="KW-1133">Transmembrane helix</keyword>
<evidence type="ECO:0000256" key="1">
    <source>
        <dbReference type="ARBA" id="ARBA00004167"/>
    </source>
</evidence>
<feature type="transmembrane region" description="Helical" evidence="10">
    <location>
        <begin position="680"/>
        <end position="702"/>
    </location>
</feature>
<keyword evidence="13" id="KW-1185">Reference proteome</keyword>
<dbReference type="Pfam" id="PF21902">
    <property type="entry name" value="PTM1-like_N"/>
    <property type="match status" value="1"/>
</dbReference>
<evidence type="ECO:0000256" key="4">
    <source>
        <dbReference type="ARBA" id="ARBA00022989"/>
    </source>
</evidence>
<comment type="similarity">
    <text evidence="8">Belongs to the ustYa family.</text>
</comment>
<evidence type="ECO:0000313" key="12">
    <source>
        <dbReference type="EMBL" id="KXX81067.1"/>
    </source>
</evidence>
<feature type="transmembrane region" description="Helical" evidence="10">
    <location>
        <begin position="47"/>
        <end position="67"/>
    </location>
</feature>
<evidence type="ECO:0000256" key="3">
    <source>
        <dbReference type="ARBA" id="ARBA00022692"/>
    </source>
</evidence>